<gene>
    <name evidence="1" type="ORF">GDO86_002909</name>
</gene>
<proteinExistence type="predicted"/>
<evidence type="ECO:0000313" key="2">
    <source>
        <dbReference type="Proteomes" id="UP000812440"/>
    </source>
</evidence>
<evidence type="ECO:0000313" key="1">
    <source>
        <dbReference type="EMBL" id="KAG8450425.1"/>
    </source>
</evidence>
<dbReference type="Proteomes" id="UP000812440">
    <property type="component" value="Chromosome 2"/>
</dbReference>
<dbReference type="EMBL" id="JAACNH010000002">
    <property type="protein sequence ID" value="KAG8450425.1"/>
    <property type="molecule type" value="Genomic_DNA"/>
</dbReference>
<organism evidence="1 2">
    <name type="scientific">Hymenochirus boettgeri</name>
    <name type="common">Congo dwarf clawed frog</name>
    <dbReference type="NCBI Taxonomy" id="247094"/>
    <lineage>
        <taxon>Eukaryota</taxon>
        <taxon>Metazoa</taxon>
        <taxon>Chordata</taxon>
        <taxon>Craniata</taxon>
        <taxon>Vertebrata</taxon>
        <taxon>Euteleostomi</taxon>
        <taxon>Amphibia</taxon>
        <taxon>Batrachia</taxon>
        <taxon>Anura</taxon>
        <taxon>Pipoidea</taxon>
        <taxon>Pipidae</taxon>
        <taxon>Pipinae</taxon>
        <taxon>Hymenochirus</taxon>
    </lineage>
</organism>
<reference evidence="1" key="1">
    <citation type="thesis" date="2020" institute="ProQuest LLC" country="789 East Eisenhower Parkway, Ann Arbor, MI, USA">
        <title>Comparative Genomics and Chromosome Evolution.</title>
        <authorList>
            <person name="Mudd A.B."/>
        </authorList>
    </citation>
    <scope>NUCLEOTIDE SEQUENCE</scope>
    <source>
        <strain evidence="1">Female2</strain>
        <tissue evidence="1">Blood</tissue>
    </source>
</reference>
<name>A0A8T2JYT9_9PIPI</name>
<dbReference type="AlphaFoldDB" id="A0A8T2JYT9"/>
<accession>A0A8T2JYT9</accession>
<protein>
    <submittedName>
        <fullName evidence="1">Uncharacterized protein</fullName>
    </submittedName>
</protein>
<sequence>MDFSPYLLSDYWNIGKIAEIANSEPMGPNKLAFVLITRFMFAGNISTGDLKKMYLSMPKTGAMQAGQRAIHGRHPTCAKQ</sequence>
<keyword evidence="2" id="KW-1185">Reference proteome</keyword>
<comment type="caution">
    <text evidence="1">The sequence shown here is derived from an EMBL/GenBank/DDBJ whole genome shotgun (WGS) entry which is preliminary data.</text>
</comment>